<feature type="transmembrane region" description="Helical" evidence="7">
    <location>
        <begin position="81"/>
        <end position="99"/>
    </location>
</feature>
<keyword evidence="2" id="KW-0813">Transport</keyword>
<keyword evidence="5 7" id="KW-1133">Transmembrane helix</keyword>
<evidence type="ECO:0000256" key="1">
    <source>
        <dbReference type="ARBA" id="ARBA00004651"/>
    </source>
</evidence>
<dbReference type="EMBL" id="JADNYM010000007">
    <property type="protein sequence ID" value="MBG0739094.1"/>
    <property type="molecule type" value="Genomic_DNA"/>
</dbReference>
<feature type="transmembrane region" description="Helical" evidence="7">
    <location>
        <begin position="147"/>
        <end position="174"/>
    </location>
</feature>
<organism evidence="8 9">
    <name type="scientific">Arthrobacter terrae</name>
    <dbReference type="NCBI Taxonomy" id="2935737"/>
    <lineage>
        <taxon>Bacteria</taxon>
        <taxon>Bacillati</taxon>
        <taxon>Actinomycetota</taxon>
        <taxon>Actinomycetes</taxon>
        <taxon>Micrococcales</taxon>
        <taxon>Micrococcaceae</taxon>
        <taxon>Arthrobacter</taxon>
    </lineage>
</organism>
<evidence type="ECO:0000256" key="4">
    <source>
        <dbReference type="ARBA" id="ARBA00022692"/>
    </source>
</evidence>
<evidence type="ECO:0000256" key="3">
    <source>
        <dbReference type="ARBA" id="ARBA00022475"/>
    </source>
</evidence>
<gene>
    <name evidence="8" type="ORF">IV500_06750</name>
</gene>
<dbReference type="Gene3D" id="1.20.1250.20">
    <property type="entry name" value="MFS general substrate transporter like domains"/>
    <property type="match status" value="1"/>
</dbReference>
<evidence type="ECO:0000256" key="6">
    <source>
        <dbReference type="ARBA" id="ARBA00023136"/>
    </source>
</evidence>
<dbReference type="InterPro" id="IPR036259">
    <property type="entry name" value="MFS_trans_sf"/>
</dbReference>
<accession>A0A931G7A9</accession>
<dbReference type="PANTHER" id="PTHR23513">
    <property type="entry name" value="INTEGRAL MEMBRANE EFFLUX PROTEIN-RELATED"/>
    <property type="match status" value="1"/>
</dbReference>
<dbReference type="Proteomes" id="UP000655366">
    <property type="component" value="Unassembled WGS sequence"/>
</dbReference>
<protein>
    <submittedName>
        <fullName evidence="8">MFS transporter</fullName>
    </submittedName>
</protein>
<keyword evidence="3" id="KW-1003">Cell membrane</keyword>
<proteinExistence type="predicted"/>
<dbReference type="GO" id="GO:0005886">
    <property type="term" value="C:plasma membrane"/>
    <property type="evidence" value="ECO:0007669"/>
    <property type="project" value="UniProtKB-SubCell"/>
</dbReference>
<dbReference type="AlphaFoldDB" id="A0A931G7A9"/>
<comment type="caution">
    <text evidence="8">The sequence shown here is derived from an EMBL/GenBank/DDBJ whole genome shotgun (WGS) entry which is preliminary data.</text>
</comment>
<feature type="transmembrane region" description="Helical" evidence="7">
    <location>
        <begin position="106"/>
        <end position="127"/>
    </location>
</feature>
<evidence type="ECO:0000256" key="7">
    <source>
        <dbReference type="SAM" id="Phobius"/>
    </source>
</evidence>
<dbReference type="PANTHER" id="PTHR23513:SF6">
    <property type="entry name" value="MAJOR FACILITATOR SUPERFAMILY ASSOCIATED DOMAIN-CONTAINING PROTEIN"/>
    <property type="match status" value="1"/>
</dbReference>
<keyword evidence="4 7" id="KW-0812">Transmembrane</keyword>
<dbReference type="SUPFAM" id="SSF103473">
    <property type="entry name" value="MFS general substrate transporter"/>
    <property type="match status" value="1"/>
</dbReference>
<evidence type="ECO:0000313" key="8">
    <source>
        <dbReference type="EMBL" id="MBG0739094.1"/>
    </source>
</evidence>
<comment type="subcellular location">
    <subcellularLocation>
        <location evidence="1">Cell membrane</location>
        <topology evidence="1">Multi-pass membrane protein</topology>
    </subcellularLocation>
</comment>
<name>A0A931G7A9_9MICC</name>
<dbReference type="InterPro" id="IPR010290">
    <property type="entry name" value="TM_effector"/>
</dbReference>
<evidence type="ECO:0000256" key="5">
    <source>
        <dbReference type="ARBA" id="ARBA00022989"/>
    </source>
</evidence>
<evidence type="ECO:0000313" key="9">
    <source>
        <dbReference type="Proteomes" id="UP000655366"/>
    </source>
</evidence>
<dbReference type="Pfam" id="PF05977">
    <property type="entry name" value="MFS_3"/>
    <property type="match status" value="1"/>
</dbReference>
<keyword evidence="6 7" id="KW-0472">Membrane</keyword>
<dbReference type="RefSeq" id="WP_196396046.1">
    <property type="nucleotide sequence ID" value="NZ_JADNYM010000007.1"/>
</dbReference>
<reference evidence="8 9" key="1">
    <citation type="submission" date="2020-11" db="EMBL/GenBank/DDBJ databases">
        <title>Arthrobacter antarcticus sp. nov., isolated from Antarctic Soil.</title>
        <authorList>
            <person name="Li J."/>
        </authorList>
    </citation>
    <scope>NUCLEOTIDE SEQUENCE [LARGE SCALE GENOMIC DNA]</scope>
    <source>
        <strain evidence="8 9">Z1-20</strain>
    </source>
</reference>
<evidence type="ECO:0000256" key="2">
    <source>
        <dbReference type="ARBA" id="ARBA00022448"/>
    </source>
</evidence>
<keyword evidence="9" id="KW-1185">Reference proteome</keyword>
<sequence>MAQTTGPAIGGALVTLLGAPVAVLVDAASYFFSAISISQVAVVELHDNRQPKPNLRRDIGEGLRWVYTHQTLAPIAISGHLWFLFSGMLGTVFVPFVLLDRHLSAFELGLTLSAAGAGGLIGSFLATRFGLRWGAGPSVIACSAAQPIGWAVIALSPSGASGTAHAATIVVLALGQ</sequence>